<dbReference type="EMBL" id="MFUR01000001">
    <property type="protein sequence ID" value="OGI87543.1"/>
    <property type="molecule type" value="Genomic_DNA"/>
</dbReference>
<name>A0A1F6X095_9BACT</name>
<sequence>MLTLNKLQEIINKHDPVGLYPGAWTPDNEYDIEAKEILLYNSQNNSVDFYDFVKNIFIRYFGEESIDKKKLREMSVEIYNQICQKK</sequence>
<dbReference type="SUPFAM" id="SSF116922">
    <property type="entry name" value="YugE-like"/>
    <property type="match status" value="1"/>
</dbReference>
<comment type="caution">
    <text evidence="1">The sequence shown here is derived from an EMBL/GenBank/DDBJ whole genome shotgun (WGS) entry which is preliminary data.</text>
</comment>
<dbReference type="Proteomes" id="UP000177001">
    <property type="component" value="Unassembled WGS sequence"/>
</dbReference>
<reference evidence="1 2" key="1">
    <citation type="journal article" date="2016" name="Nat. Commun.">
        <title>Thousands of microbial genomes shed light on interconnected biogeochemical processes in an aquifer system.</title>
        <authorList>
            <person name="Anantharaman K."/>
            <person name="Brown C.T."/>
            <person name="Hug L.A."/>
            <person name="Sharon I."/>
            <person name="Castelle C.J."/>
            <person name="Probst A.J."/>
            <person name="Thomas B.C."/>
            <person name="Singh A."/>
            <person name="Wilkins M.J."/>
            <person name="Karaoz U."/>
            <person name="Brodie E.L."/>
            <person name="Williams K.H."/>
            <person name="Hubbard S.S."/>
            <person name="Banfield J.F."/>
        </authorList>
    </citation>
    <scope>NUCLEOTIDE SEQUENCE [LARGE SCALE GENOMIC DNA]</scope>
</reference>
<dbReference type="Gene3D" id="1.10.340.20">
    <property type="entry name" value="Apc36109-like domain"/>
    <property type="match status" value="1"/>
</dbReference>
<dbReference type="AlphaFoldDB" id="A0A1F6X095"/>
<gene>
    <name evidence="1" type="ORF">A3A91_01355</name>
</gene>
<organism evidence="1 2">
    <name type="scientific">Candidatus Nomurabacteria bacterium RIFCSPLOWO2_01_FULL_36_16</name>
    <dbReference type="NCBI Taxonomy" id="1801767"/>
    <lineage>
        <taxon>Bacteria</taxon>
        <taxon>Candidatus Nomuraibacteriota</taxon>
    </lineage>
</organism>
<protein>
    <submittedName>
        <fullName evidence="1">Uncharacterized protein</fullName>
    </submittedName>
</protein>
<dbReference type="InterPro" id="IPR023162">
    <property type="entry name" value="Apc36109-like_dom_sf"/>
</dbReference>
<evidence type="ECO:0000313" key="1">
    <source>
        <dbReference type="EMBL" id="OGI87543.1"/>
    </source>
</evidence>
<evidence type="ECO:0000313" key="2">
    <source>
        <dbReference type="Proteomes" id="UP000177001"/>
    </source>
</evidence>
<proteinExistence type="predicted"/>
<accession>A0A1F6X095</accession>